<dbReference type="Proteomes" id="UP000001307">
    <property type="component" value="Unassembled WGS sequence"/>
</dbReference>
<feature type="compositionally biased region" description="Low complexity" evidence="2">
    <location>
        <begin position="72"/>
        <end position="84"/>
    </location>
</feature>
<dbReference type="PROSITE" id="PS50222">
    <property type="entry name" value="EF_HAND_2"/>
    <property type="match status" value="1"/>
</dbReference>
<dbReference type="CDD" id="cd00051">
    <property type="entry name" value="EFh"/>
    <property type="match status" value="1"/>
</dbReference>
<dbReference type="GO" id="GO:0005509">
    <property type="term" value="F:calcium ion binding"/>
    <property type="evidence" value="ECO:0007669"/>
    <property type="project" value="InterPro"/>
</dbReference>
<evidence type="ECO:0000256" key="1">
    <source>
        <dbReference type="ARBA" id="ARBA00022837"/>
    </source>
</evidence>
<accession>E4XJU5</accession>
<feature type="domain" description="EF-hand" evidence="3">
    <location>
        <begin position="199"/>
        <end position="234"/>
    </location>
</feature>
<keyword evidence="5" id="KW-1185">Reference proteome</keyword>
<proteinExistence type="predicted"/>
<reference evidence="4" key="1">
    <citation type="journal article" date="2010" name="Science">
        <title>Plasticity of animal genome architecture unmasked by rapid evolution of a pelagic tunicate.</title>
        <authorList>
            <person name="Denoeud F."/>
            <person name="Henriet S."/>
            <person name="Mungpakdee S."/>
            <person name="Aury J.M."/>
            <person name="Da Silva C."/>
            <person name="Brinkmann H."/>
            <person name="Mikhaleva J."/>
            <person name="Olsen L.C."/>
            <person name="Jubin C."/>
            <person name="Canestro C."/>
            <person name="Bouquet J.M."/>
            <person name="Danks G."/>
            <person name="Poulain J."/>
            <person name="Campsteijn C."/>
            <person name="Adamski M."/>
            <person name="Cross I."/>
            <person name="Yadetie F."/>
            <person name="Muffato M."/>
            <person name="Louis A."/>
            <person name="Butcher S."/>
            <person name="Tsagkogeorga G."/>
            <person name="Konrad A."/>
            <person name="Singh S."/>
            <person name="Jensen M.F."/>
            <person name="Cong E.H."/>
            <person name="Eikeseth-Otteraa H."/>
            <person name="Noel B."/>
            <person name="Anthouard V."/>
            <person name="Porcel B.M."/>
            <person name="Kachouri-Lafond R."/>
            <person name="Nishino A."/>
            <person name="Ugolini M."/>
            <person name="Chourrout P."/>
            <person name="Nishida H."/>
            <person name="Aasland R."/>
            <person name="Huzurbazar S."/>
            <person name="Westhof E."/>
            <person name="Delsuc F."/>
            <person name="Lehrach H."/>
            <person name="Reinhardt R."/>
            <person name="Weissenbach J."/>
            <person name="Roy S.W."/>
            <person name="Artiguenave F."/>
            <person name="Postlethwait J.H."/>
            <person name="Manak J.R."/>
            <person name="Thompson E.M."/>
            <person name="Jaillon O."/>
            <person name="Du Pasquier L."/>
            <person name="Boudinot P."/>
            <person name="Liberles D.A."/>
            <person name="Volff J.N."/>
            <person name="Philippe H."/>
            <person name="Lenhard B."/>
            <person name="Roest Crollius H."/>
            <person name="Wincker P."/>
            <person name="Chourrout D."/>
        </authorList>
    </citation>
    <scope>NUCLEOTIDE SEQUENCE [LARGE SCALE GENOMIC DNA]</scope>
</reference>
<dbReference type="Pfam" id="PF13202">
    <property type="entry name" value="EF-hand_5"/>
    <property type="match status" value="1"/>
</dbReference>
<protein>
    <recommendedName>
        <fullName evidence="3">EF-hand domain-containing protein</fullName>
    </recommendedName>
</protein>
<dbReference type="AlphaFoldDB" id="E4XJU5"/>
<dbReference type="InterPro" id="IPR011992">
    <property type="entry name" value="EF-hand-dom_pair"/>
</dbReference>
<dbReference type="Gene3D" id="1.10.238.10">
    <property type="entry name" value="EF-hand"/>
    <property type="match status" value="1"/>
</dbReference>
<dbReference type="InterPro" id="IPR018247">
    <property type="entry name" value="EF_Hand_1_Ca_BS"/>
</dbReference>
<feature type="compositionally biased region" description="Polar residues" evidence="2">
    <location>
        <begin position="85"/>
        <end position="101"/>
    </location>
</feature>
<dbReference type="PROSITE" id="PS00018">
    <property type="entry name" value="EF_HAND_1"/>
    <property type="match status" value="2"/>
</dbReference>
<name>E4XJU5_OIKDI</name>
<feature type="region of interest" description="Disordered" evidence="2">
    <location>
        <begin position="72"/>
        <end position="101"/>
    </location>
</feature>
<sequence>MKLAFFFNAVALAQEVFEETTTTGFEERKRKNNAQKNKNNYAPTTTAAPYVDPYAGQDSQYSNGDAYQAPANNYNDGGSYDNNYQAHQSAQHNQKNLKSSQKIQKNRNMKLFGLVAAAAASPLQWASNTWWNEALNVYDFAANNPAAFSEAVNSVGNASYRPSFNYCGGNDGVVSPQELTVCAADIANYVGMSSEHQNFVYNFASKYWSVVDTDANGALDFEEYKLAIGAFAATNARVIIEAYDNNGDGQLSGSELTAWKNQAVTAFSNWDWSVDGQTFAALQAAYANAQTDGDWNTCSMLEIARFQLNAGNVFLQ</sequence>
<organism evidence="4">
    <name type="scientific">Oikopleura dioica</name>
    <name type="common">Tunicate</name>
    <dbReference type="NCBI Taxonomy" id="34765"/>
    <lineage>
        <taxon>Eukaryota</taxon>
        <taxon>Metazoa</taxon>
        <taxon>Chordata</taxon>
        <taxon>Tunicata</taxon>
        <taxon>Appendicularia</taxon>
        <taxon>Copelata</taxon>
        <taxon>Oikopleuridae</taxon>
        <taxon>Oikopleura</taxon>
    </lineage>
</organism>
<evidence type="ECO:0000256" key="2">
    <source>
        <dbReference type="SAM" id="MobiDB-lite"/>
    </source>
</evidence>
<dbReference type="OrthoDB" id="10346910at2759"/>
<evidence type="ECO:0000313" key="4">
    <source>
        <dbReference type="EMBL" id="CBY24731.1"/>
    </source>
</evidence>
<keyword evidence="1" id="KW-0106">Calcium</keyword>
<gene>
    <name evidence="4" type="ORF">GSOID_T00012900001</name>
</gene>
<dbReference type="InParanoid" id="E4XJU5"/>
<evidence type="ECO:0000313" key="5">
    <source>
        <dbReference type="Proteomes" id="UP000001307"/>
    </source>
</evidence>
<dbReference type="InterPro" id="IPR002048">
    <property type="entry name" value="EF_hand_dom"/>
</dbReference>
<dbReference type="EMBL" id="FN653062">
    <property type="protein sequence ID" value="CBY24731.1"/>
    <property type="molecule type" value="Genomic_DNA"/>
</dbReference>
<evidence type="ECO:0000259" key="3">
    <source>
        <dbReference type="PROSITE" id="PS50222"/>
    </source>
</evidence>
<dbReference type="SUPFAM" id="SSF47473">
    <property type="entry name" value="EF-hand"/>
    <property type="match status" value="1"/>
</dbReference>